<proteinExistence type="predicted"/>
<organism evidence="1 2">
    <name type="scientific">Tilletiopsis washingtonensis</name>
    <dbReference type="NCBI Taxonomy" id="58919"/>
    <lineage>
        <taxon>Eukaryota</taxon>
        <taxon>Fungi</taxon>
        <taxon>Dikarya</taxon>
        <taxon>Basidiomycota</taxon>
        <taxon>Ustilaginomycotina</taxon>
        <taxon>Exobasidiomycetes</taxon>
        <taxon>Entylomatales</taxon>
        <taxon>Entylomatales incertae sedis</taxon>
        <taxon>Tilletiopsis</taxon>
    </lineage>
</organism>
<protein>
    <recommendedName>
        <fullName evidence="3">Profilin</fullName>
    </recommendedName>
</protein>
<keyword evidence="2" id="KW-1185">Reference proteome</keyword>
<dbReference type="Proteomes" id="UP000245946">
    <property type="component" value="Unassembled WGS sequence"/>
</dbReference>
<dbReference type="AlphaFoldDB" id="A0A316Z3Q4"/>
<gene>
    <name evidence="1" type="ORF">FA09DRAFT_302488</name>
</gene>
<evidence type="ECO:0008006" key="3">
    <source>
        <dbReference type="Google" id="ProtNLM"/>
    </source>
</evidence>
<evidence type="ECO:0000313" key="1">
    <source>
        <dbReference type="EMBL" id="PWN94815.1"/>
    </source>
</evidence>
<dbReference type="EMBL" id="KZ819309">
    <property type="protein sequence ID" value="PWN94815.1"/>
    <property type="molecule type" value="Genomic_DNA"/>
</dbReference>
<reference evidence="1 2" key="1">
    <citation type="journal article" date="2018" name="Mol. Biol. Evol.">
        <title>Broad Genomic Sampling Reveals a Smut Pathogenic Ancestry of the Fungal Clade Ustilaginomycotina.</title>
        <authorList>
            <person name="Kijpornyongpan T."/>
            <person name="Mondo S.J."/>
            <person name="Barry K."/>
            <person name="Sandor L."/>
            <person name="Lee J."/>
            <person name="Lipzen A."/>
            <person name="Pangilinan J."/>
            <person name="LaButti K."/>
            <person name="Hainaut M."/>
            <person name="Henrissat B."/>
            <person name="Grigoriev I.V."/>
            <person name="Spatafora J.W."/>
            <person name="Aime M.C."/>
        </authorList>
    </citation>
    <scope>NUCLEOTIDE SEQUENCE [LARGE SCALE GENOMIC DNA]</scope>
    <source>
        <strain evidence="1 2">MCA 4186</strain>
    </source>
</reference>
<name>A0A316Z3Q4_9BASI</name>
<dbReference type="GeneID" id="37267948"/>
<dbReference type="RefSeq" id="XP_025595094.1">
    <property type="nucleotide sequence ID" value="XM_025740402.1"/>
</dbReference>
<sequence>MLQTHLAGQQSSGVINNVALFDKDTKAAVATTLPSFATAFKAEQLEKLLDIFTSLSSPAAPKLDASEIELASSTYTLSGPRGAQHPLEMATLHSETNVLFITLSATLMVVFEAAPGADTQEKTPAKEALYSAVRSFTMAITEKGV</sequence>
<dbReference type="OrthoDB" id="3340146at2759"/>
<evidence type="ECO:0000313" key="2">
    <source>
        <dbReference type="Proteomes" id="UP000245946"/>
    </source>
</evidence>
<accession>A0A316Z3Q4</accession>